<sequence>MKFLLLWTFLSLPAAFAFDPDTIGDTQPPYLVYLKSDYLPCTGVLIHPLWVLTAAHCNLPRLQVVLGITNPSNSTERNVQMVGYEKMIHHPQFLVSSIEYDLMLIKLNRLVELNNYVNVVNLPKSAVKPKMICDVSTWAYNFCEMAKDPDNVQNVDVSVISPTECQKTYPAYKIRNNMICVGIVPGRRQPCKEISAAPAVCNGVLHGILSYTDGCILRADVGIYSSIFHYLPWIEETIKNN</sequence>
<dbReference type="Pfam" id="PF00089">
    <property type="entry name" value="Trypsin"/>
    <property type="match status" value="1"/>
</dbReference>
<comment type="subcellular location">
    <subcellularLocation>
        <location evidence="1">Secreted</location>
    </subcellularLocation>
</comment>
<proteinExistence type="predicted"/>
<dbReference type="Proteomes" id="UP000515203">
    <property type="component" value="Unplaced"/>
</dbReference>
<dbReference type="GO" id="GO:0004252">
    <property type="term" value="F:serine-type endopeptidase activity"/>
    <property type="evidence" value="ECO:0007669"/>
    <property type="project" value="InterPro"/>
</dbReference>
<dbReference type="InterPro" id="IPR009003">
    <property type="entry name" value="Peptidase_S1_PA"/>
</dbReference>
<evidence type="ECO:0000259" key="6">
    <source>
        <dbReference type="PROSITE" id="PS50240"/>
    </source>
</evidence>
<accession>A0A6P3EQL0</accession>
<feature type="chain" id="PRO_5028410459" evidence="5">
    <location>
        <begin position="18"/>
        <end position="241"/>
    </location>
</feature>
<feature type="signal peptide" evidence="5">
    <location>
        <begin position="1"/>
        <end position="17"/>
    </location>
</feature>
<dbReference type="RefSeq" id="XP_004629090.1">
    <property type="nucleotide sequence ID" value="XM_004629033.2"/>
</dbReference>
<keyword evidence="8" id="KW-0645">Protease</keyword>
<keyword evidence="2" id="KW-0964">Secreted</keyword>
<dbReference type="OrthoDB" id="10059102at2759"/>
<dbReference type="CTD" id="136541"/>
<dbReference type="InterPro" id="IPR001254">
    <property type="entry name" value="Trypsin_dom"/>
</dbReference>
<dbReference type="PANTHER" id="PTHR24271:SF56">
    <property type="entry name" value="SERINE PROTEASE 58"/>
    <property type="match status" value="1"/>
</dbReference>
<evidence type="ECO:0000256" key="2">
    <source>
        <dbReference type="ARBA" id="ARBA00022525"/>
    </source>
</evidence>
<dbReference type="InterPro" id="IPR001314">
    <property type="entry name" value="Peptidase_S1A"/>
</dbReference>
<organism evidence="7 8">
    <name type="scientific">Octodon degus</name>
    <name type="common">Degu</name>
    <name type="synonym">Sciurus degus</name>
    <dbReference type="NCBI Taxonomy" id="10160"/>
    <lineage>
        <taxon>Eukaryota</taxon>
        <taxon>Metazoa</taxon>
        <taxon>Chordata</taxon>
        <taxon>Craniata</taxon>
        <taxon>Vertebrata</taxon>
        <taxon>Euteleostomi</taxon>
        <taxon>Mammalia</taxon>
        <taxon>Eutheria</taxon>
        <taxon>Euarchontoglires</taxon>
        <taxon>Glires</taxon>
        <taxon>Rodentia</taxon>
        <taxon>Hystricomorpha</taxon>
        <taxon>Octodontidae</taxon>
        <taxon>Octodon</taxon>
    </lineage>
</organism>
<dbReference type="Gene3D" id="2.40.10.10">
    <property type="entry name" value="Trypsin-like serine proteases"/>
    <property type="match status" value="2"/>
</dbReference>
<dbReference type="GO" id="GO:0005576">
    <property type="term" value="C:extracellular region"/>
    <property type="evidence" value="ECO:0007669"/>
    <property type="project" value="UniProtKB-SubCell"/>
</dbReference>
<dbReference type="SUPFAM" id="SSF50494">
    <property type="entry name" value="Trypsin-like serine proteases"/>
    <property type="match status" value="1"/>
</dbReference>
<evidence type="ECO:0000256" key="4">
    <source>
        <dbReference type="ARBA" id="ARBA00023157"/>
    </source>
</evidence>
<dbReference type="GeneID" id="101559649"/>
<dbReference type="InterPro" id="IPR043504">
    <property type="entry name" value="Peptidase_S1_PA_chymotrypsin"/>
</dbReference>
<keyword evidence="4" id="KW-1015">Disulfide bond</keyword>
<dbReference type="PRINTS" id="PR00722">
    <property type="entry name" value="CHYMOTRYPSIN"/>
</dbReference>
<dbReference type="SMART" id="SM00020">
    <property type="entry name" value="Tryp_SPc"/>
    <property type="match status" value="1"/>
</dbReference>
<gene>
    <name evidence="8" type="primary">Prss58</name>
</gene>
<evidence type="ECO:0000313" key="7">
    <source>
        <dbReference type="Proteomes" id="UP000515203"/>
    </source>
</evidence>
<dbReference type="AlphaFoldDB" id="A0A6P3EQL0"/>
<evidence type="ECO:0000256" key="5">
    <source>
        <dbReference type="SAM" id="SignalP"/>
    </source>
</evidence>
<name>A0A6P3EQL0_OCTDE</name>
<protein>
    <submittedName>
        <fullName evidence="8">Serine protease 58 isoform X2</fullName>
    </submittedName>
</protein>
<dbReference type="PROSITE" id="PS00134">
    <property type="entry name" value="TRYPSIN_HIS"/>
    <property type="match status" value="1"/>
</dbReference>
<dbReference type="GO" id="GO:0006508">
    <property type="term" value="P:proteolysis"/>
    <property type="evidence" value="ECO:0007669"/>
    <property type="project" value="UniProtKB-KW"/>
</dbReference>
<keyword evidence="7" id="KW-1185">Reference proteome</keyword>
<evidence type="ECO:0000313" key="8">
    <source>
        <dbReference type="RefSeq" id="XP_004629090.1"/>
    </source>
</evidence>
<keyword evidence="3 5" id="KW-0732">Signal</keyword>
<dbReference type="FunFam" id="2.40.10.10:FF:000049">
    <property type="entry name" value="probable inactive serine protease 37"/>
    <property type="match status" value="1"/>
</dbReference>
<dbReference type="CDD" id="cd00190">
    <property type="entry name" value="Tryp_SPc"/>
    <property type="match status" value="1"/>
</dbReference>
<dbReference type="InterPro" id="IPR018114">
    <property type="entry name" value="TRYPSIN_HIS"/>
</dbReference>
<dbReference type="FunFam" id="2.40.10.10:FF:000005">
    <property type="entry name" value="Serine protease 37"/>
    <property type="match status" value="1"/>
</dbReference>
<keyword evidence="8" id="KW-0378">Hydrolase</keyword>
<dbReference type="PROSITE" id="PS50240">
    <property type="entry name" value="TRYPSIN_DOM"/>
    <property type="match status" value="1"/>
</dbReference>
<evidence type="ECO:0000256" key="3">
    <source>
        <dbReference type="ARBA" id="ARBA00022729"/>
    </source>
</evidence>
<evidence type="ECO:0000256" key="1">
    <source>
        <dbReference type="ARBA" id="ARBA00004613"/>
    </source>
</evidence>
<reference evidence="8" key="1">
    <citation type="submission" date="2025-08" db="UniProtKB">
        <authorList>
            <consortium name="RefSeq"/>
        </authorList>
    </citation>
    <scope>IDENTIFICATION</scope>
</reference>
<dbReference type="GO" id="GO:2000243">
    <property type="term" value="P:positive regulation of reproductive process"/>
    <property type="evidence" value="ECO:0007669"/>
    <property type="project" value="UniProtKB-ARBA"/>
</dbReference>
<dbReference type="GO" id="GO:0030141">
    <property type="term" value="C:secretory granule"/>
    <property type="evidence" value="ECO:0007669"/>
    <property type="project" value="TreeGrafter"/>
</dbReference>
<feature type="domain" description="Peptidase S1" evidence="6">
    <location>
        <begin position="29"/>
        <end position="239"/>
    </location>
</feature>
<dbReference type="PANTHER" id="PTHR24271">
    <property type="entry name" value="KALLIKREIN-RELATED"/>
    <property type="match status" value="1"/>
</dbReference>